<keyword evidence="9 12" id="KW-0472">Membrane</keyword>
<dbReference type="Proteomes" id="UP001432128">
    <property type="component" value="Chromosome"/>
</dbReference>
<dbReference type="PANTHER" id="PTHR43386">
    <property type="entry name" value="OLIGOPEPTIDE TRANSPORT SYSTEM PERMEASE PROTEIN APPC"/>
    <property type="match status" value="1"/>
</dbReference>
<feature type="domain" description="ABC transmembrane type-1" evidence="13">
    <location>
        <begin position="108"/>
        <end position="298"/>
    </location>
</feature>
<dbReference type="GO" id="GO:0055085">
    <property type="term" value="P:transmembrane transport"/>
    <property type="evidence" value="ECO:0007669"/>
    <property type="project" value="InterPro"/>
</dbReference>
<evidence type="ECO:0000256" key="2">
    <source>
        <dbReference type="ARBA" id="ARBA00022448"/>
    </source>
</evidence>
<dbReference type="GO" id="GO:0015031">
    <property type="term" value="P:protein transport"/>
    <property type="evidence" value="ECO:0007669"/>
    <property type="project" value="UniProtKB-KW"/>
</dbReference>
<evidence type="ECO:0000256" key="11">
    <source>
        <dbReference type="ARBA" id="ARBA00072251"/>
    </source>
</evidence>
<accession>A0AAU4K765</accession>
<evidence type="ECO:0000256" key="3">
    <source>
        <dbReference type="ARBA" id="ARBA00022475"/>
    </source>
</evidence>
<dbReference type="Pfam" id="PF00528">
    <property type="entry name" value="BPD_transp_1"/>
    <property type="match status" value="1"/>
</dbReference>
<evidence type="ECO:0000256" key="7">
    <source>
        <dbReference type="ARBA" id="ARBA00022927"/>
    </source>
</evidence>
<feature type="transmembrane region" description="Helical" evidence="12">
    <location>
        <begin position="230"/>
        <end position="253"/>
    </location>
</feature>
<feature type="transmembrane region" description="Helical" evidence="12">
    <location>
        <begin position="273"/>
        <end position="297"/>
    </location>
</feature>
<evidence type="ECO:0000256" key="5">
    <source>
        <dbReference type="ARBA" id="ARBA00022692"/>
    </source>
</evidence>
<dbReference type="InterPro" id="IPR025966">
    <property type="entry name" value="OppC_N"/>
</dbReference>
<organism evidence="14 15">
    <name type="scientific">Williamsia herbipolensis</name>
    <dbReference type="NCBI Taxonomy" id="1603258"/>
    <lineage>
        <taxon>Bacteria</taxon>
        <taxon>Bacillati</taxon>
        <taxon>Actinomycetota</taxon>
        <taxon>Actinomycetes</taxon>
        <taxon>Mycobacteriales</taxon>
        <taxon>Nocardiaceae</taxon>
        <taxon>Williamsia</taxon>
    </lineage>
</organism>
<dbReference type="InterPro" id="IPR050366">
    <property type="entry name" value="BP-dependent_transpt_permease"/>
</dbReference>
<dbReference type="CDD" id="cd06261">
    <property type="entry name" value="TM_PBP2"/>
    <property type="match status" value="1"/>
</dbReference>
<dbReference type="GO" id="GO:0015833">
    <property type="term" value="P:peptide transport"/>
    <property type="evidence" value="ECO:0007669"/>
    <property type="project" value="UniProtKB-KW"/>
</dbReference>
<dbReference type="InterPro" id="IPR000515">
    <property type="entry name" value="MetI-like"/>
</dbReference>
<comment type="similarity">
    <text evidence="10">Belongs to the binding-protein-dependent transport system permease family. OppBC subfamily.</text>
</comment>
<dbReference type="EMBL" id="CP108021">
    <property type="protein sequence ID" value="WUM21842.1"/>
    <property type="molecule type" value="Genomic_DNA"/>
</dbReference>
<protein>
    <recommendedName>
        <fullName evidence="11">Oligopeptide transport system permease protein OppC</fullName>
    </recommendedName>
</protein>
<dbReference type="KEGG" id="whr:OG579_08785"/>
<keyword evidence="6" id="KW-0571">Peptide transport</keyword>
<dbReference type="RefSeq" id="WP_328858825.1">
    <property type="nucleotide sequence ID" value="NZ_CP108021.1"/>
</dbReference>
<evidence type="ECO:0000313" key="15">
    <source>
        <dbReference type="Proteomes" id="UP001432128"/>
    </source>
</evidence>
<dbReference type="PROSITE" id="PS50928">
    <property type="entry name" value="ABC_TM1"/>
    <property type="match status" value="1"/>
</dbReference>
<dbReference type="Pfam" id="PF12911">
    <property type="entry name" value="OppC_N"/>
    <property type="match status" value="1"/>
</dbReference>
<evidence type="ECO:0000313" key="14">
    <source>
        <dbReference type="EMBL" id="WUM21842.1"/>
    </source>
</evidence>
<feature type="transmembrane region" description="Helical" evidence="12">
    <location>
        <begin position="112"/>
        <end position="136"/>
    </location>
</feature>
<evidence type="ECO:0000256" key="4">
    <source>
        <dbReference type="ARBA" id="ARBA00022519"/>
    </source>
</evidence>
<keyword evidence="7" id="KW-0653">Protein transport</keyword>
<dbReference type="PANTHER" id="PTHR43386:SF2">
    <property type="entry name" value="OLIGOPEPTIDE TRANSPORT SYSTEM PERMEASE PROTEIN OPPC"/>
    <property type="match status" value="1"/>
</dbReference>
<keyword evidence="3" id="KW-1003">Cell membrane</keyword>
<dbReference type="Gene3D" id="1.10.3720.10">
    <property type="entry name" value="MetI-like"/>
    <property type="match status" value="1"/>
</dbReference>
<feature type="transmembrane region" description="Helical" evidence="12">
    <location>
        <begin position="47"/>
        <end position="69"/>
    </location>
</feature>
<dbReference type="InterPro" id="IPR035906">
    <property type="entry name" value="MetI-like_sf"/>
</dbReference>
<keyword evidence="2 12" id="KW-0813">Transport</keyword>
<keyword evidence="15" id="KW-1185">Reference proteome</keyword>
<evidence type="ECO:0000256" key="10">
    <source>
        <dbReference type="ARBA" id="ARBA00024202"/>
    </source>
</evidence>
<keyword evidence="8 12" id="KW-1133">Transmembrane helix</keyword>
<proteinExistence type="inferred from homology"/>
<evidence type="ECO:0000256" key="6">
    <source>
        <dbReference type="ARBA" id="ARBA00022856"/>
    </source>
</evidence>
<feature type="transmembrane region" description="Helical" evidence="12">
    <location>
        <begin position="143"/>
        <end position="166"/>
    </location>
</feature>
<keyword evidence="5 12" id="KW-0812">Transmembrane</keyword>
<dbReference type="GO" id="GO:0005886">
    <property type="term" value="C:plasma membrane"/>
    <property type="evidence" value="ECO:0007669"/>
    <property type="project" value="UniProtKB-SubCell"/>
</dbReference>
<evidence type="ECO:0000256" key="8">
    <source>
        <dbReference type="ARBA" id="ARBA00022989"/>
    </source>
</evidence>
<dbReference type="AlphaFoldDB" id="A0AAU4K765"/>
<name>A0AAU4K765_9NOCA</name>
<evidence type="ECO:0000256" key="12">
    <source>
        <dbReference type="RuleBase" id="RU363032"/>
    </source>
</evidence>
<comment type="subcellular location">
    <subcellularLocation>
        <location evidence="1">Cell inner membrane</location>
        <topology evidence="1">Multi-pass membrane protein</topology>
    </subcellularLocation>
    <subcellularLocation>
        <location evidence="12">Cell membrane</location>
        <topology evidence="12">Multi-pass membrane protein</topology>
    </subcellularLocation>
</comment>
<dbReference type="SUPFAM" id="SSF161098">
    <property type="entry name" value="MetI-like"/>
    <property type="match status" value="1"/>
</dbReference>
<sequence length="316" mass="33867">MSVPIRPADGSVGPVGDEALDTVDAVVLAPPISQRRLILRRFLRNRLALFGIVVLVAMFLAAFLLPYVIPYGYEELDAFALNSPPTTTHWFGTNQIGQDVLAQTLRGLQKSLIIGILVALISTVVAGVVGAMAGYFGGWADRGLMWIADVMLVVPSFLIIAISSPYFRGKSFMILVVLLAAFSWMITSRIVRALTRSLREREFIRAAKYMGAAPGTIIGKHILPSMASILIVDVTLNVGIAIIGEASLSYFGFGVQRPDVSLGTLIADGTSSALTYPWLFGFCCGALVLIVLAANFVGDGLRDAFDPTSTRGQARG</sequence>
<evidence type="ECO:0000259" key="13">
    <source>
        <dbReference type="PROSITE" id="PS50928"/>
    </source>
</evidence>
<evidence type="ECO:0000256" key="9">
    <source>
        <dbReference type="ARBA" id="ARBA00023136"/>
    </source>
</evidence>
<feature type="transmembrane region" description="Helical" evidence="12">
    <location>
        <begin position="172"/>
        <end position="191"/>
    </location>
</feature>
<gene>
    <name evidence="14" type="ORF">OG579_08785</name>
</gene>
<keyword evidence="4" id="KW-0997">Cell inner membrane</keyword>
<evidence type="ECO:0000256" key="1">
    <source>
        <dbReference type="ARBA" id="ARBA00004429"/>
    </source>
</evidence>
<reference evidence="14 15" key="1">
    <citation type="submission" date="2022-10" db="EMBL/GenBank/DDBJ databases">
        <title>The complete genomes of actinobacterial strains from the NBC collection.</title>
        <authorList>
            <person name="Joergensen T.S."/>
            <person name="Alvarez Arevalo M."/>
            <person name="Sterndorff E.B."/>
            <person name="Faurdal D."/>
            <person name="Vuksanovic O."/>
            <person name="Mourched A.-S."/>
            <person name="Charusanti P."/>
            <person name="Shaw S."/>
            <person name="Blin K."/>
            <person name="Weber T."/>
        </authorList>
    </citation>
    <scope>NUCLEOTIDE SEQUENCE [LARGE SCALE GENOMIC DNA]</scope>
    <source>
        <strain evidence="14 15">NBC_00319</strain>
    </source>
</reference>